<dbReference type="InterPro" id="IPR051158">
    <property type="entry name" value="Metallophosphoesterase_sf"/>
</dbReference>
<dbReference type="Pfam" id="PF00149">
    <property type="entry name" value="Metallophos"/>
    <property type="match status" value="1"/>
</dbReference>
<evidence type="ECO:0000313" key="3">
    <source>
        <dbReference type="EMBL" id="SMC23827.1"/>
    </source>
</evidence>
<dbReference type="SUPFAM" id="SSF56300">
    <property type="entry name" value="Metallo-dependent phosphatases"/>
    <property type="match status" value="1"/>
</dbReference>
<dbReference type="PANTHER" id="PTHR31302">
    <property type="entry name" value="TRANSMEMBRANE PROTEIN WITH METALLOPHOSPHOESTERASE DOMAIN-RELATED"/>
    <property type="match status" value="1"/>
</dbReference>
<keyword evidence="1" id="KW-0472">Membrane</keyword>
<dbReference type="GO" id="GO:0016787">
    <property type="term" value="F:hydrolase activity"/>
    <property type="evidence" value="ECO:0007669"/>
    <property type="project" value="InterPro"/>
</dbReference>
<organism evidence="3 4">
    <name type="scientific">Clostridium acidisoli DSM 12555</name>
    <dbReference type="NCBI Taxonomy" id="1121291"/>
    <lineage>
        <taxon>Bacteria</taxon>
        <taxon>Bacillati</taxon>
        <taxon>Bacillota</taxon>
        <taxon>Clostridia</taxon>
        <taxon>Eubacteriales</taxon>
        <taxon>Clostridiaceae</taxon>
        <taxon>Clostridium</taxon>
    </lineage>
</organism>
<feature type="transmembrane region" description="Helical" evidence="1">
    <location>
        <begin position="12"/>
        <end position="32"/>
    </location>
</feature>
<sequence>MKSKKLKGSFSIIPIIILILIMLLYVSLSFYIGKENFITFSSLNPNINVTLYWILFWIVAFSYIIGLLLSTFFKGKISNVFLNIGFFWIGLFYYFLLVTFILDIIKLFIFNFNLISKNSAFYNMINHYNSLISLIIVCFIIIYGAYVGTKRVVTTYKITIDKKTSELSNLNIAMVSDIHLGTGFGKRSLEKMVININLIKPDIIFICGDLIDENTPETLKKEISGVLKNLDSKYGTFAVLGNHEYGAGNVEDTIKNLSLGNVTLLKDEFLKIDNGFYLIGRDDFSSEKKSLEARNDISSILNNCDTNLPIIVLDHQPVRIDDKEKEKIDLQLSGHTHHGQFFPNNLITKIIFDNSYGYLRDKNYQLIVSSGYGTWGPLIRVATKCEIVNIKVNFN</sequence>
<dbReference type="Gene3D" id="3.60.21.10">
    <property type="match status" value="1"/>
</dbReference>
<name>A0A1W1XJ19_9CLOT</name>
<dbReference type="AlphaFoldDB" id="A0A1W1XJ19"/>
<evidence type="ECO:0000313" key="4">
    <source>
        <dbReference type="Proteomes" id="UP000192468"/>
    </source>
</evidence>
<evidence type="ECO:0000259" key="2">
    <source>
        <dbReference type="Pfam" id="PF00149"/>
    </source>
</evidence>
<keyword evidence="1" id="KW-0812">Transmembrane</keyword>
<accession>A0A1W1XJ19</accession>
<feature type="domain" description="Calcineurin-like phosphoesterase" evidence="2">
    <location>
        <begin position="171"/>
        <end position="338"/>
    </location>
</feature>
<reference evidence="3 4" key="1">
    <citation type="submission" date="2017-04" db="EMBL/GenBank/DDBJ databases">
        <authorList>
            <person name="Afonso C.L."/>
            <person name="Miller P.J."/>
            <person name="Scott M.A."/>
            <person name="Spackman E."/>
            <person name="Goraichik I."/>
            <person name="Dimitrov K.M."/>
            <person name="Suarez D.L."/>
            <person name="Swayne D.E."/>
        </authorList>
    </citation>
    <scope>NUCLEOTIDE SEQUENCE [LARGE SCALE GENOMIC DNA]</scope>
    <source>
        <strain evidence="3 4">DSM 12555</strain>
    </source>
</reference>
<dbReference type="InterPro" id="IPR004843">
    <property type="entry name" value="Calcineurin-like_PHP"/>
</dbReference>
<dbReference type="EMBL" id="FWXH01000006">
    <property type="protein sequence ID" value="SMC23827.1"/>
    <property type="molecule type" value="Genomic_DNA"/>
</dbReference>
<dbReference type="InterPro" id="IPR029052">
    <property type="entry name" value="Metallo-depent_PP-like"/>
</dbReference>
<feature type="transmembrane region" description="Helical" evidence="1">
    <location>
        <begin position="52"/>
        <end position="73"/>
    </location>
</feature>
<protein>
    <recommendedName>
        <fullName evidence="2">Calcineurin-like phosphoesterase domain-containing protein</fullName>
    </recommendedName>
</protein>
<evidence type="ECO:0000256" key="1">
    <source>
        <dbReference type="SAM" id="Phobius"/>
    </source>
</evidence>
<feature type="transmembrane region" description="Helical" evidence="1">
    <location>
        <begin position="130"/>
        <end position="148"/>
    </location>
</feature>
<dbReference type="RefSeq" id="WP_176212670.1">
    <property type="nucleotide sequence ID" value="NZ_FWXH01000006.1"/>
</dbReference>
<keyword evidence="1" id="KW-1133">Transmembrane helix</keyword>
<dbReference type="PANTHER" id="PTHR31302:SF0">
    <property type="entry name" value="TRANSMEMBRANE PROTEIN WITH METALLOPHOSPHOESTERASE DOMAIN"/>
    <property type="match status" value="1"/>
</dbReference>
<keyword evidence="4" id="KW-1185">Reference proteome</keyword>
<dbReference type="CDD" id="cd07385">
    <property type="entry name" value="MPP_YkuE_C"/>
    <property type="match status" value="1"/>
</dbReference>
<feature type="transmembrane region" description="Helical" evidence="1">
    <location>
        <begin position="85"/>
        <end position="110"/>
    </location>
</feature>
<proteinExistence type="predicted"/>
<gene>
    <name evidence="3" type="ORF">SAMN02745134_02005</name>
</gene>
<dbReference type="Proteomes" id="UP000192468">
    <property type="component" value="Unassembled WGS sequence"/>
</dbReference>
<dbReference type="STRING" id="1121291.SAMN02745134_02005"/>